<keyword evidence="1" id="KW-0695">RNA-directed DNA polymerase</keyword>
<keyword evidence="1" id="KW-0808">Transferase</keyword>
<dbReference type="AlphaFoldDB" id="Q6TFA5"/>
<sequence length="74" mass="8400">MTTGEINKVSPWRPYQLIVELIHPAFKEEDGFKLTGSICYDATDIRLSADLKDKSHAYIISAMNKDIAHLRQHG</sequence>
<dbReference type="EMBL" id="AY422735">
    <property type="protein sequence ID" value="AAR06615.1"/>
    <property type="molecule type" value="Genomic_DNA"/>
</dbReference>
<accession>Q6TFA5</accession>
<evidence type="ECO:0000313" key="1">
    <source>
        <dbReference type="EMBL" id="AAR06615.1"/>
    </source>
</evidence>
<name>Q6TFA5_AERHY</name>
<keyword evidence="1" id="KW-0548">Nucleotidyltransferase</keyword>
<organism evidence="1">
    <name type="scientific">Aeromonas hydrophila</name>
    <dbReference type="NCBI Taxonomy" id="644"/>
    <lineage>
        <taxon>Bacteria</taxon>
        <taxon>Pseudomonadati</taxon>
        <taxon>Pseudomonadota</taxon>
        <taxon>Gammaproteobacteria</taxon>
        <taxon>Aeromonadales</taxon>
        <taxon>Aeromonadaceae</taxon>
        <taxon>Aeromonas</taxon>
    </lineage>
</organism>
<reference evidence="1" key="2">
    <citation type="submission" date="2003-09" db="EMBL/GenBank/DDBJ databases">
        <authorList>
            <person name="Lau Y.L."/>
            <person name="Leung K.Y."/>
        </authorList>
    </citation>
    <scope>NUCLEOTIDE SEQUENCE</scope>
    <source>
        <strain evidence="1">PPD134/91</strain>
    </source>
</reference>
<protein>
    <submittedName>
        <fullName evidence="1">Reverse transcriptase-like protein</fullName>
    </submittedName>
</protein>
<dbReference type="GO" id="GO:0003964">
    <property type="term" value="F:RNA-directed DNA polymerase activity"/>
    <property type="evidence" value="ECO:0007669"/>
    <property type="project" value="UniProtKB-KW"/>
</dbReference>
<proteinExistence type="predicted"/>
<reference evidence="1" key="1">
    <citation type="journal article" date="2000" name="Microbiology">
        <title>Molecular analysis of genetic differences between virulent and avirulent strains of Aeromonas hydrophila isolated from diseased fish.</title>
        <authorList>
            <person name="Zhang Y.L."/>
            <person name="Ong C.T."/>
            <person name="Leung K.Y."/>
        </authorList>
    </citation>
    <scope>NUCLEOTIDE SEQUENCE</scope>
    <source>
        <strain evidence="1">PPD134/91</strain>
    </source>
</reference>